<evidence type="ECO:0000313" key="2">
    <source>
        <dbReference type="EnsemblPlants" id="AES71877"/>
    </source>
</evidence>
<organism evidence="1 3">
    <name type="scientific">Medicago truncatula</name>
    <name type="common">Barrel medic</name>
    <name type="synonym">Medicago tribuloides</name>
    <dbReference type="NCBI Taxonomy" id="3880"/>
    <lineage>
        <taxon>Eukaryota</taxon>
        <taxon>Viridiplantae</taxon>
        <taxon>Streptophyta</taxon>
        <taxon>Embryophyta</taxon>
        <taxon>Tracheophyta</taxon>
        <taxon>Spermatophyta</taxon>
        <taxon>Magnoliopsida</taxon>
        <taxon>eudicotyledons</taxon>
        <taxon>Gunneridae</taxon>
        <taxon>Pentapetalae</taxon>
        <taxon>rosids</taxon>
        <taxon>fabids</taxon>
        <taxon>Fabales</taxon>
        <taxon>Fabaceae</taxon>
        <taxon>Papilionoideae</taxon>
        <taxon>50 kb inversion clade</taxon>
        <taxon>NPAAA clade</taxon>
        <taxon>Hologalegina</taxon>
        <taxon>IRL clade</taxon>
        <taxon>Trifolieae</taxon>
        <taxon>Medicago</taxon>
    </lineage>
</organism>
<dbReference type="PaxDb" id="3880-AES71877"/>
<evidence type="ECO:0000313" key="1">
    <source>
        <dbReference type="EMBL" id="AES71877.1"/>
    </source>
</evidence>
<name>G7JA49_MEDTR</name>
<dbReference type="HOGENOM" id="CLU_1941219_0_0_1"/>
<gene>
    <name evidence="1" type="ordered locus">MTR_3g083700</name>
</gene>
<sequence length="130" mass="14501">MHHTFQRFGSYSGSAHEFEDKKQVVSVYVLGSIIPSAGTCENRNYMHLILGTDRETDSWRMFMDSKLLDLHTSPVAALVPLKGKLCIIYENMSISLVDVSSPNKEVQSNNYIRENIAGGRSKDCIMLSGA</sequence>
<evidence type="ECO:0000313" key="3">
    <source>
        <dbReference type="Proteomes" id="UP000002051"/>
    </source>
</evidence>
<keyword evidence="3" id="KW-1185">Reference proteome</keyword>
<reference evidence="2" key="3">
    <citation type="submission" date="2015-04" db="UniProtKB">
        <authorList>
            <consortium name="EnsemblPlants"/>
        </authorList>
    </citation>
    <scope>IDENTIFICATION</scope>
    <source>
        <strain evidence="2">cv. Jemalong A17</strain>
    </source>
</reference>
<dbReference type="EMBL" id="CM001219">
    <property type="protein sequence ID" value="AES71877.1"/>
    <property type="molecule type" value="Genomic_DNA"/>
</dbReference>
<proteinExistence type="predicted"/>
<dbReference type="eggNOG" id="KOG1072">
    <property type="taxonomic scope" value="Eukaryota"/>
</dbReference>
<reference evidence="1 3" key="1">
    <citation type="journal article" date="2011" name="Nature">
        <title>The Medicago genome provides insight into the evolution of rhizobial symbioses.</title>
        <authorList>
            <person name="Young N.D."/>
            <person name="Debelle F."/>
            <person name="Oldroyd G.E."/>
            <person name="Geurts R."/>
            <person name="Cannon S.B."/>
            <person name="Udvardi M.K."/>
            <person name="Benedito V.A."/>
            <person name="Mayer K.F."/>
            <person name="Gouzy J."/>
            <person name="Schoof H."/>
            <person name="Van de Peer Y."/>
            <person name="Proost S."/>
            <person name="Cook D.R."/>
            <person name="Meyers B.C."/>
            <person name="Spannagl M."/>
            <person name="Cheung F."/>
            <person name="De Mita S."/>
            <person name="Krishnakumar V."/>
            <person name="Gundlach H."/>
            <person name="Zhou S."/>
            <person name="Mudge J."/>
            <person name="Bharti A.K."/>
            <person name="Murray J.D."/>
            <person name="Naoumkina M.A."/>
            <person name="Rosen B."/>
            <person name="Silverstein K.A."/>
            <person name="Tang H."/>
            <person name="Rombauts S."/>
            <person name="Zhao P.X."/>
            <person name="Zhou P."/>
            <person name="Barbe V."/>
            <person name="Bardou P."/>
            <person name="Bechner M."/>
            <person name="Bellec A."/>
            <person name="Berger A."/>
            <person name="Berges H."/>
            <person name="Bidwell S."/>
            <person name="Bisseling T."/>
            <person name="Choisne N."/>
            <person name="Couloux A."/>
            <person name="Denny R."/>
            <person name="Deshpande S."/>
            <person name="Dai X."/>
            <person name="Doyle J.J."/>
            <person name="Dudez A.M."/>
            <person name="Farmer A.D."/>
            <person name="Fouteau S."/>
            <person name="Franken C."/>
            <person name="Gibelin C."/>
            <person name="Gish J."/>
            <person name="Goldstein S."/>
            <person name="Gonzalez A.J."/>
            <person name="Green P.J."/>
            <person name="Hallab A."/>
            <person name="Hartog M."/>
            <person name="Hua A."/>
            <person name="Humphray S.J."/>
            <person name="Jeong D.H."/>
            <person name="Jing Y."/>
            <person name="Jocker A."/>
            <person name="Kenton S.M."/>
            <person name="Kim D.J."/>
            <person name="Klee K."/>
            <person name="Lai H."/>
            <person name="Lang C."/>
            <person name="Lin S."/>
            <person name="Macmil S.L."/>
            <person name="Magdelenat G."/>
            <person name="Matthews L."/>
            <person name="McCorrison J."/>
            <person name="Monaghan E.L."/>
            <person name="Mun J.H."/>
            <person name="Najar F.Z."/>
            <person name="Nicholson C."/>
            <person name="Noirot C."/>
            <person name="O'Bleness M."/>
            <person name="Paule C.R."/>
            <person name="Poulain J."/>
            <person name="Prion F."/>
            <person name="Qin B."/>
            <person name="Qu C."/>
            <person name="Retzel E.F."/>
            <person name="Riddle C."/>
            <person name="Sallet E."/>
            <person name="Samain S."/>
            <person name="Samson N."/>
            <person name="Sanders I."/>
            <person name="Saurat O."/>
            <person name="Scarpelli C."/>
            <person name="Schiex T."/>
            <person name="Segurens B."/>
            <person name="Severin A.J."/>
            <person name="Sherrier D.J."/>
            <person name="Shi R."/>
            <person name="Sims S."/>
            <person name="Singer S.R."/>
            <person name="Sinharoy S."/>
            <person name="Sterck L."/>
            <person name="Viollet A."/>
            <person name="Wang B.B."/>
            <person name="Wang K."/>
            <person name="Wang M."/>
            <person name="Wang X."/>
            <person name="Warfsmann J."/>
            <person name="Weissenbach J."/>
            <person name="White D.D."/>
            <person name="White J.D."/>
            <person name="Wiley G.B."/>
            <person name="Wincker P."/>
            <person name="Xing Y."/>
            <person name="Yang L."/>
            <person name="Yao Z."/>
            <person name="Ying F."/>
            <person name="Zhai J."/>
            <person name="Zhou L."/>
            <person name="Zuber A."/>
            <person name="Denarie J."/>
            <person name="Dixon R.A."/>
            <person name="May G.D."/>
            <person name="Schwartz D.C."/>
            <person name="Rogers J."/>
            <person name="Quetier F."/>
            <person name="Town C.D."/>
            <person name="Roe B.A."/>
        </authorList>
    </citation>
    <scope>NUCLEOTIDE SEQUENCE [LARGE SCALE GENOMIC DNA]</scope>
    <source>
        <strain evidence="1">A17</strain>
        <strain evidence="2 3">cv. Jemalong A17</strain>
    </source>
</reference>
<protein>
    <submittedName>
        <fullName evidence="1 2">Uncharacterized protein</fullName>
    </submittedName>
</protein>
<dbReference type="AlphaFoldDB" id="G7JA49"/>
<dbReference type="EnsemblPlants" id="AES71877">
    <property type="protein sequence ID" value="AES71877"/>
    <property type="gene ID" value="MTR_3g083700"/>
</dbReference>
<reference evidence="1 3" key="2">
    <citation type="journal article" date="2014" name="BMC Genomics">
        <title>An improved genome release (version Mt4.0) for the model legume Medicago truncatula.</title>
        <authorList>
            <person name="Tang H."/>
            <person name="Krishnakumar V."/>
            <person name="Bidwell S."/>
            <person name="Rosen B."/>
            <person name="Chan A."/>
            <person name="Zhou S."/>
            <person name="Gentzbittel L."/>
            <person name="Childs K.L."/>
            <person name="Yandell M."/>
            <person name="Gundlach H."/>
            <person name="Mayer K.F."/>
            <person name="Schwartz D.C."/>
            <person name="Town C.D."/>
        </authorList>
    </citation>
    <scope>GENOME REANNOTATION</scope>
    <source>
        <strain evidence="2 3">cv. Jemalong A17</strain>
    </source>
</reference>
<dbReference type="STRING" id="3880.G7JA49"/>
<accession>G7JA49</accession>
<dbReference type="Proteomes" id="UP000002051">
    <property type="component" value="Chromosome 3"/>
</dbReference>